<feature type="region of interest" description="Disordered" evidence="2">
    <location>
        <begin position="108"/>
        <end position="169"/>
    </location>
</feature>
<comment type="caution">
    <text evidence="3">The sequence shown here is derived from an EMBL/GenBank/DDBJ whole genome shotgun (WGS) entry which is preliminary data.</text>
</comment>
<dbReference type="Gene3D" id="2.20.110.10">
    <property type="entry name" value="Histone H3 K4-specific methyltransferase SET7/9 N-terminal domain"/>
    <property type="match status" value="1"/>
</dbReference>
<feature type="region of interest" description="Disordered" evidence="2">
    <location>
        <begin position="199"/>
        <end position="220"/>
    </location>
</feature>
<evidence type="ECO:0000256" key="2">
    <source>
        <dbReference type="SAM" id="MobiDB-lite"/>
    </source>
</evidence>
<proteinExistence type="predicted"/>
<evidence type="ECO:0008006" key="5">
    <source>
        <dbReference type="Google" id="ProtNLM"/>
    </source>
</evidence>
<evidence type="ECO:0000313" key="3">
    <source>
        <dbReference type="EMBL" id="CAK0908129.1"/>
    </source>
</evidence>
<dbReference type="Pfam" id="PF02493">
    <property type="entry name" value="MORN"/>
    <property type="match status" value="2"/>
</dbReference>
<feature type="region of interest" description="Disordered" evidence="2">
    <location>
        <begin position="18"/>
        <end position="82"/>
    </location>
</feature>
<gene>
    <name evidence="3" type="ORF">PCOR1329_LOCUS82889</name>
</gene>
<feature type="compositionally biased region" description="Low complexity" evidence="2">
    <location>
        <begin position="51"/>
        <end position="60"/>
    </location>
</feature>
<dbReference type="PANTHER" id="PTHR23084:SF179">
    <property type="entry name" value="OS10G0565000 PROTEIN"/>
    <property type="match status" value="1"/>
</dbReference>
<evidence type="ECO:0000256" key="1">
    <source>
        <dbReference type="ARBA" id="ARBA00022737"/>
    </source>
</evidence>
<dbReference type="InterPro" id="IPR003409">
    <property type="entry name" value="MORN"/>
</dbReference>
<organism evidence="3 4">
    <name type="scientific">Prorocentrum cordatum</name>
    <dbReference type="NCBI Taxonomy" id="2364126"/>
    <lineage>
        <taxon>Eukaryota</taxon>
        <taxon>Sar</taxon>
        <taxon>Alveolata</taxon>
        <taxon>Dinophyceae</taxon>
        <taxon>Prorocentrales</taxon>
        <taxon>Prorocentraceae</taxon>
        <taxon>Prorocentrum</taxon>
    </lineage>
</organism>
<dbReference type="Proteomes" id="UP001189429">
    <property type="component" value="Unassembled WGS sequence"/>
</dbReference>
<dbReference type="SUPFAM" id="SSF82185">
    <property type="entry name" value="Histone H3 K4-specific methyltransferase SET7/9 N-terminal domain"/>
    <property type="match status" value="1"/>
</dbReference>
<sequence length="220" mass="23058">MGAGLLASVAYAAKGGQEIKPLPGAESGGPAFGDTASKERISRPAILLEHGASAPGSGSAISEVATERRSCQTAPSSMASGAMPITDGFGKFEHADGDVYEGQWKVDAASGEGAPRRADAPRHGGQRKDVQKEGQGQHRAGKQHGEGKCTSPEGPSYVDEFQNREIHGKGLRAWSDGRVFNGQRMKNRMSGEGAFAWKGGRSHCGAHFNDEKDGQGTLRV</sequence>
<name>A0ABN9Y807_9DINO</name>
<dbReference type="PANTHER" id="PTHR23084">
    <property type="entry name" value="PHOSPHATIDYLINOSITOL-4-PHOSPHATE 5-KINASE RELATED"/>
    <property type="match status" value="1"/>
</dbReference>
<feature type="non-terminal residue" evidence="3">
    <location>
        <position position="220"/>
    </location>
</feature>
<keyword evidence="1" id="KW-0677">Repeat</keyword>
<keyword evidence="4" id="KW-1185">Reference proteome</keyword>
<reference evidence="3" key="1">
    <citation type="submission" date="2023-10" db="EMBL/GenBank/DDBJ databases">
        <authorList>
            <person name="Chen Y."/>
            <person name="Shah S."/>
            <person name="Dougan E. K."/>
            <person name="Thang M."/>
            <person name="Chan C."/>
        </authorList>
    </citation>
    <scope>NUCLEOTIDE SEQUENCE [LARGE SCALE GENOMIC DNA]</scope>
</reference>
<feature type="compositionally biased region" description="Basic and acidic residues" evidence="2">
    <location>
        <begin position="114"/>
        <end position="136"/>
    </location>
</feature>
<accession>A0ABN9Y807</accession>
<evidence type="ECO:0000313" key="4">
    <source>
        <dbReference type="Proteomes" id="UP001189429"/>
    </source>
</evidence>
<protein>
    <recommendedName>
        <fullName evidence="5">MORN repeat-containing protein 5</fullName>
    </recommendedName>
</protein>
<dbReference type="EMBL" id="CAUYUJ010021960">
    <property type="protein sequence ID" value="CAK0908129.1"/>
    <property type="molecule type" value="Genomic_DNA"/>
</dbReference>